<accession>A0A1V6Q8U5</accession>
<proteinExistence type="predicted"/>
<comment type="caution">
    <text evidence="2">The sequence shown here is derived from an EMBL/GenBank/DDBJ whole genome shotgun (WGS) entry which is preliminary data.</text>
</comment>
<keyword evidence="3" id="KW-1185">Reference proteome</keyword>
<evidence type="ECO:0000256" key="1">
    <source>
        <dbReference type="SAM" id="SignalP"/>
    </source>
</evidence>
<evidence type="ECO:0000313" key="2">
    <source>
        <dbReference type="EMBL" id="OQD85216.1"/>
    </source>
</evidence>
<sequence>MKFTSIITLLSISSMVAAAPIVEPRNLIPGLPRPMEAVEALYPGSGVPKLASKLEKTLNICIIGYKAI</sequence>
<feature type="signal peptide" evidence="1">
    <location>
        <begin position="1"/>
        <end position="18"/>
    </location>
</feature>
<reference evidence="3" key="1">
    <citation type="journal article" date="2017" name="Nat. Microbiol.">
        <title>Global analysis of biosynthetic gene clusters reveals vast potential of secondary metabolite production in Penicillium species.</title>
        <authorList>
            <person name="Nielsen J.C."/>
            <person name="Grijseels S."/>
            <person name="Prigent S."/>
            <person name="Ji B."/>
            <person name="Dainat J."/>
            <person name="Nielsen K.F."/>
            <person name="Frisvad J.C."/>
            <person name="Workman M."/>
            <person name="Nielsen J."/>
        </authorList>
    </citation>
    <scope>NUCLEOTIDE SEQUENCE [LARGE SCALE GENOMIC DNA]</scope>
    <source>
        <strain evidence="3">IBT 31811</strain>
    </source>
</reference>
<keyword evidence="1" id="KW-0732">Signal</keyword>
<dbReference type="EMBL" id="MDYN01000010">
    <property type="protein sequence ID" value="OQD85216.1"/>
    <property type="molecule type" value="Genomic_DNA"/>
</dbReference>
<dbReference type="Proteomes" id="UP000191672">
    <property type="component" value="Unassembled WGS sequence"/>
</dbReference>
<evidence type="ECO:0000313" key="3">
    <source>
        <dbReference type="Proteomes" id="UP000191672"/>
    </source>
</evidence>
<dbReference type="AlphaFoldDB" id="A0A1V6Q8U5"/>
<protein>
    <submittedName>
        <fullName evidence="2">Uncharacterized protein</fullName>
    </submittedName>
</protein>
<organism evidence="2 3">
    <name type="scientific">Penicillium antarcticum</name>
    <dbReference type="NCBI Taxonomy" id="416450"/>
    <lineage>
        <taxon>Eukaryota</taxon>
        <taxon>Fungi</taxon>
        <taxon>Dikarya</taxon>
        <taxon>Ascomycota</taxon>
        <taxon>Pezizomycotina</taxon>
        <taxon>Eurotiomycetes</taxon>
        <taxon>Eurotiomycetidae</taxon>
        <taxon>Eurotiales</taxon>
        <taxon>Aspergillaceae</taxon>
        <taxon>Penicillium</taxon>
    </lineage>
</organism>
<feature type="chain" id="PRO_5013252178" evidence="1">
    <location>
        <begin position="19"/>
        <end position="68"/>
    </location>
</feature>
<name>A0A1V6Q8U5_9EURO</name>
<gene>
    <name evidence="2" type="ORF">PENANT_c010G11218</name>
</gene>